<comment type="function">
    <text evidence="3">The cytotoxic action of BPI is limited to many species of Gram-negative bacteria; this specificity may be explained by a strong affinity of the very basic N-terminal half for the negatively charged lipopolysaccharides that are unique to the Gram-negative bacterial outer envelope.</text>
</comment>
<dbReference type="Pfam" id="PF02886">
    <property type="entry name" value="LBP_BPI_CETP_C"/>
    <property type="match status" value="1"/>
</dbReference>
<dbReference type="OrthoDB" id="9938407at2759"/>
<sequence>MLPSVPVVLMLLSCTCGENPAIQFTLTDNGLHYAKHKGADWIQEKPDVSGEVSMGLLGSIDYTLSDMTVTKCDLPEPSVEFYPDATGLKTSISDLSVALTGSWSLHFSWIHDGGSFDMAVFQVDVTSVVKLGKDSDGRLSVTSVSCDAEVGDVALQFGGASWIFDHVVEQFKGRIRSEIRKRESVSTCVTCMISFDVDPVLRLDLPLTGQPVIEASSLTLGLKFYSIRTHTDPPFTAQPFTLPEQQDYMLTLGLSEFTLNSASCGYYTAGVLQTTIDDSMVRISRIGDEGGTKARCRVLWLMSCQILQHLHMHLNTSVVGLLIPQVCIHI</sequence>
<evidence type="ECO:0000313" key="6">
    <source>
        <dbReference type="Proteomes" id="UP000515150"/>
    </source>
</evidence>
<protein>
    <recommendedName>
        <fullName evidence="3">Bactericidal permeability-increasing protein</fullName>
        <shortName evidence="3">BPI</shortName>
    </recommendedName>
</protein>
<name>A0A9W2XWV2_BETSP</name>
<dbReference type="Pfam" id="PF01273">
    <property type="entry name" value="LBP_BPI_CETP"/>
    <property type="match status" value="1"/>
</dbReference>
<feature type="signal peptide" evidence="4">
    <location>
        <begin position="1"/>
        <end position="17"/>
    </location>
</feature>
<keyword evidence="2 3" id="KW-1015">Disulfide bond</keyword>
<dbReference type="RefSeq" id="XP_055366244.1">
    <property type="nucleotide sequence ID" value="XM_055510269.1"/>
</dbReference>
<dbReference type="InterPro" id="IPR017942">
    <property type="entry name" value="Lipid-bd_serum_glycop_N"/>
</dbReference>
<dbReference type="GO" id="GO:0050829">
    <property type="term" value="P:defense response to Gram-negative bacterium"/>
    <property type="evidence" value="ECO:0007669"/>
    <property type="project" value="UniProtKB-UniRule"/>
</dbReference>
<feature type="domain" description="Lipid-binding serum glycoprotein N-terminal" evidence="5">
    <location>
        <begin position="26"/>
        <end position="244"/>
    </location>
</feature>
<evidence type="ECO:0000256" key="2">
    <source>
        <dbReference type="ARBA" id="ARBA00023157"/>
    </source>
</evidence>
<keyword evidence="3" id="KW-0929">Antimicrobial</keyword>
<keyword evidence="3" id="KW-0399">Innate immunity</keyword>
<keyword evidence="6" id="KW-1185">Reference proteome</keyword>
<feature type="chain" id="PRO_5040884056" description="Bactericidal permeability-increasing protein" evidence="4">
    <location>
        <begin position="18"/>
        <end position="330"/>
    </location>
</feature>
<dbReference type="GO" id="GO:0005615">
    <property type="term" value="C:extracellular space"/>
    <property type="evidence" value="ECO:0007669"/>
    <property type="project" value="UniProtKB-UniRule"/>
</dbReference>
<gene>
    <name evidence="7" type="primary">LOC114858688</name>
</gene>
<evidence type="ECO:0000256" key="3">
    <source>
        <dbReference type="RuleBase" id="RU369039"/>
    </source>
</evidence>
<dbReference type="GO" id="GO:0045087">
    <property type="term" value="P:innate immune response"/>
    <property type="evidence" value="ECO:0007669"/>
    <property type="project" value="UniProtKB-UniRule"/>
</dbReference>
<evidence type="ECO:0000313" key="7">
    <source>
        <dbReference type="RefSeq" id="XP_055366244.1"/>
    </source>
</evidence>
<keyword evidence="3" id="KW-0325">Glycoprotein</keyword>
<dbReference type="SUPFAM" id="SSF55394">
    <property type="entry name" value="Bactericidal permeability-increasing protein, BPI"/>
    <property type="match status" value="2"/>
</dbReference>
<keyword evidence="3" id="KW-0044">Antibiotic</keyword>
<keyword evidence="3 4" id="KW-0732">Signal</keyword>
<dbReference type="SMART" id="SM00328">
    <property type="entry name" value="BPI1"/>
    <property type="match status" value="1"/>
</dbReference>
<dbReference type="InterPro" id="IPR032942">
    <property type="entry name" value="BPI/LBP/Plunc"/>
</dbReference>
<evidence type="ECO:0000256" key="4">
    <source>
        <dbReference type="SAM" id="SignalP"/>
    </source>
</evidence>
<accession>A0A9W2XWV2</accession>
<dbReference type="InterPro" id="IPR001124">
    <property type="entry name" value="Lipid-bd_serum_glycop_C"/>
</dbReference>
<comment type="similarity">
    <text evidence="1">Belongs to the BPI/LBP/Plunc superfamily. BPI/LBP family.</text>
</comment>
<evidence type="ECO:0000259" key="5">
    <source>
        <dbReference type="SMART" id="SM00328"/>
    </source>
</evidence>
<comment type="subcellular location">
    <subcellularLocation>
        <location evidence="3">Secreted</location>
    </subcellularLocation>
</comment>
<evidence type="ECO:0000256" key="1">
    <source>
        <dbReference type="ARBA" id="ARBA00007292"/>
    </source>
</evidence>
<dbReference type="Gene3D" id="3.15.20.10">
    <property type="entry name" value="Bactericidal permeability-increasing protein, domain 2"/>
    <property type="match status" value="1"/>
</dbReference>
<comment type="domain">
    <text evidence="3">The N- and C-terminal barrels adopt an identical fold despite having only 13% of conserved residues.</text>
</comment>
<organism evidence="6 7">
    <name type="scientific">Betta splendens</name>
    <name type="common">Siamese fighting fish</name>
    <dbReference type="NCBI Taxonomy" id="158456"/>
    <lineage>
        <taxon>Eukaryota</taxon>
        <taxon>Metazoa</taxon>
        <taxon>Chordata</taxon>
        <taxon>Craniata</taxon>
        <taxon>Vertebrata</taxon>
        <taxon>Euteleostomi</taxon>
        <taxon>Actinopterygii</taxon>
        <taxon>Neopterygii</taxon>
        <taxon>Teleostei</taxon>
        <taxon>Neoteleostei</taxon>
        <taxon>Acanthomorphata</taxon>
        <taxon>Anabantaria</taxon>
        <taxon>Anabantiformes</taxon>
        <taxon>Anabantoidei</taxon>
        <taxon>Osphronemidae</taxon>
        <taxon>Betta</taxon>
    </lineage>
</organism>
<dbReference type="KEGG" id="bspl:114858688"/>
<keyword evidence="3" id="KW-0964">Secreted</keyword>
<comment type="subunit">
    <text evidence="3">Monomer. Homodimer; disulfide-linked.</text>
</comment>
<dbReference type="PANTHER" id="PTHR10504:SF132">
    <property type="entry name" value="BACTERICIDAL PERMEABILITY-INCREASING PROTEIN"/>
    <property type="match status" value="1"/>
</dbReference>
<dbReference type="GO" id="GO:0008289">
    <property type="term" value="F:lipid binding"/>
    <property type="evidence" value="ECO:0007669"/>
    <property type="project" value="InterPro"/>
</dbReference>
<proteinExistence type="inferred from homology"/>
<dbReference type="AlphaFoldDB" id="A0A9W2XWV2"/>
<dbReference type="PANTHER" id="PTHR10504">
    <property type="entry name" value="BACTERICIDAL PERMEABILITY-INCREASING BPI PROTEIN-RELATED"/>
    <property type="match status" value="1"/>
</dbReference>
<dbReference type="Proteomes" id="UP000515150">
    <property type="component" value="Chromosome 7"/>
</dbReference>
<dbReference type="GeneID" id="114858688"/>
<dbReference type="Gene3D" id="3.15.10.10">
    <property type="entry name" value="Bactericidal permeability-increasing protein, domain 1"/>
    <property type="match status" value="1"/>
</dbReference>
<dbReference type="InterPro" id="IPR017943">
    <property type="entry name" value="Bactericidal_perm-incr_a/b_dom"/>
</dbReference>
<comment type="domain">
    <text evidence="3">The N-terminal region may be exposed to the interior of the granule, whereas the C-terminal portion may be embedded in the membrane. During phagocytosis and degranulation, proteases may be released and activated and cleave BPI at the junction of the N- and C-terminal portions of the molecule, providing controlled release of the N-terminal antibacterial fragment when bacteria are ingested.</text>
</comment>
<reference evidence="7" key="1">
    <citation type="submission" date="2025-08" db="UniProtKB">
        <authorList>
            <consortium name="RefSeq"/>
        </authorList>
    </citation>
    <scope>IDENTIFICATION</scope>
</reference>
<keyword evidence="3" id="KW-0391">Immunity</keyword>